<dbReference type="STRING" id="907348.TresaDRAFT_2698"/>
<dbReference type="InterPro" id="IPR050490">
    <property type="entry name" value="Bact_solute-bd_prot1"/>
</dbReference>
<sequence length="543" mass="62674">MLSLMRLCSILFIIMKGFHFFGKHRNVCRIARIALVAASSLAFLSCENSGDNGQQKLVKLEMWYVPSQSEAGEPPADWFLYERLRNELGIDLILHALPYDQKEMEMIIMQAAKTNSLPDIFRCSHSTMLELAKQNKITSVDKMFPLMPQRTKGIYTESAKRAAQIDGMTFALAYPSSNTSVPKNEGVLIRKDWLDKLNLPIPKTIDDFYNVMLAFTFNDPDGNHKDDTYGFGAYIEANVQEDGLGKRFSPIFGAFGVCGTFNYDREHFALNIRDEKFFDAMTFVRKMVTSKVIDPNWSAYKKDDFRDAWKSGRFGIMRENFGAYSLKSNYKPFDDNFPDGEWIVIDPPKGADGKSAVGTNTQTWNFLAVNKRTYELGKIPRLAKMLEWMYTDAYMDIWYGQEGVNYNLLEGGKISDKVADEKKSYTAVESKNLLQLRWIVDRYSDEQLRERYPLWTKNNGQTMDSLEILKQMQSKSWIDGFSFEKMDDNLQKLYRNGIKDFILGYRNLTKENWDAFVKELDAKGLSEWEEKIKEEAKPKGFMS</sequence>
<gene>
    <name evidence="2" type="ORF">TresaDRAFT_2698</name>
</gene>
<dbReference type="Proteomes" id="UP000003571">
    <property type="component" value="Unassembled WGS sequence"/>
</dbReference>
<evidence type="ECO:0000256" key="1">
    <source>
        <dbReference type="ARBA" id="ARBA00022729"/>
    </source>
</evidence>
<evidence type="ECO:0000313" key="3">
    <source>
        <dbReference type="Proteomes" id="UP000003571"/>
    </source>
</evidence>
<comment type="caution">
    <text evidence="2">The sequence shown here is derived from an EMBL/GenBank/DDBJ whole genome shotgun (WGS) entry which is preliminary data.</text>
</comment>
<dbReference type="PATRIC" id="fig|907348.3.peg.238"/>
<organism evidence="2 3">
    <name type="scientific">Treponema saccharophilum DSM 2985</name>
    <dbReference type="NCBI Taxonomy" id="907348"/>
    <lineage>
        <taxon>Bacteria</taxon>
        <taxon>Pseudomonadati</taxon>
        <taxon>Spirochaetota</taxon>
        <taxon>Spirochaetia</taxon>
        <taxon>Spirochaetales</taxon>
        <taxon>Treponemataceae</taxon>
        <taxon>Treponema</taxon>
    </lineage>
</organism>
<dbReference type="SUPFAM" id="SSF53850">
    <property type="entry name" value="Periplasmic binding protein-like II"/>
    <property type="match status" value="1"/>
</dbReference>
<keyword evidence="3" id="KW-1185">Reference proteome</keyword>
<accession>H7EHH2</accession>
<dbReference type="Gene3D" id="3.40.190.10">
    <property type="entry name" value="Periplasmic binding protein-like II"/>
    <property type="match status" value="2"/>
</dbReference>
<dbReference type="AlphaFoldDB" id="H7EHH2"/>
<proteinExistence type="predicted"/>
<dbReference type="PANTHER" id="PTHR43649">
    <property type="entry name" value="ARABINOSE-BINDING PROTEIN-RELATED"/>
    <property type="match status" value="1"/>
</dbReference>
<protein>
    <submittedName>
        <fullName evidence="2">Extracellular solute-binding protein family 1</fullName>
    </submittedName>
</protein>
<dbReference type="PANTHER" id="PTHR43649:SF33">
    <property type="entry name" value="POLYGALACTURONAN_RHAMNOGALACTURONAN-BINDING PROTEIN YTCQ"/>
    <property type="match status" value="1"/>
</dbReference>
<keyword evidence="1" id="KW-0732">Signal</keyword>
<name>H7EHH2_9SPIR</name>
<reference evidence="2 3" key="1">
    <citation type="submission" date="2011-09" db="EMBL/GenBank/DDBJ databases">
        <title>The draft genome of Treponema saccharophilum DSM 2985.</title>
        <authorList>
            <consortium name="US DOE Joint Genome Institute (JGI-PGF)"/>
            <person name="Lucas S."/>
            <person name="Copeland A."/>
            <person name="Lapidus A."/>
            <person name="Glavina del Rio T."/>
            <person name="Dalin E."/>
            <person name="Tice H."/>
            <person name="Bruce D."/>
            <person name="Goodwin L."/>
            <person name="Pitluck S."/>
            <person name="Peters L."/>
            <person name="Kyrpides N."/>
            <person name="Mavromatis K."/>
            <person name="Ivanova N."/>
            <person name="Markowitz V."/>
            <person name="Cheng J.-F."/>
            <person name="Hugenholtz P."/>
            <person name="Woyke T."/>
            <person name="Wu D."/>
            <person name="Gronow S."/>
            <person name="Wellnitz S."/>
            <person name="Brambilla E."/>
            <person name="Klenk H.-P."/>
            <person name="Eisen J.A."/>
        </authorList>
    </citation>
    <scope>NUCLEOTIDE SEQUENCE [LARGE SCALE GENOMIC DNA]</scope>
    <source>
        <strain evidence="2 3">DSM 2985</strain>
    </source>
</reference>
<evidence type="ECO:0000313" key="2">
    <source>
        <dbReference type="EMBL" id="EIC02984.1"/>
    </source>
</evidence>
<dbReference type="eggNOG" id="COG1653">
    <property type="taxonomic scope" value="Bacteria"/>
</dbReference>
<dbReference type="EMBL" id="AGRW01000027">
    <property type="protein sequence ID" value="EIC02984.1"/>
    <property type="molecule type" value="Genomic_DNA"/>
</dbReference>